<evidence type="ECO:0000313" key="2">
    <source>
        <dbReference type="Proteomes" id="UP000032360"/>
    </source>
</evidence>
<evidence type="ECO:0000313" key="1">
    <source>
        <dbReference type="EMBL" id="KJF16420.1"/>
    </source>
</evidence>
<reference evidence="1 2" key="1">
    <citation type="submission" date="2015-01" db="EMBL/GenBank/DDBJ databases">
        <title>Draft genome of the acidophilic iron oxidizer Acidithrix ferrooxidans strain Py-F3.</title>
        <authorList>
            <person name="Poehlein A."/>
            <person name="Eisen S."/>
            <person name="Schloemann M."/>
            <person name="Johnson B.D."/>
            <person name="Daniel R."/>
            <person name="Muehling M."/>
        </authorList>
    </citation>
    <scope>NUCLEOTIDE SEQUENCE [LARGE SCALE GENOMIC DNA]</scope>
    <source>
        <strain evidence="1 2">Py-F3</strain>
    </source>
</reference>
<sequence>MYIYLILGCRYIARSSFLSGSLGIVQANPLLFGKNFSQESIIK</sequence>
<dbReference type="Proteomes" id="UP000032360">
    <property type="component" value="Unassembled WGS sequence"/>
</dbReference>
<accession>A0A0D8HEN7</accession>
<name>A0A0D8HEN7_9ACTN</name>
<comment type="caution">
    <text evidence="1">The sequence shown here is derived from an EMBL/GenBank/DDBJ whole genome shotgun (WGS) entry which is preliminary data.</text>
</comment>
<dbReference type="AlphaFoldDB" id="A0A0D8HEN7"/>
<protein>
    <submittedName>
        <fullName evidence="1">Uncharacterized protein</fullName>
    </submittedName>
</protein>
<proteinExistence type="predicted"/>
<organism evidence="1 2">
    <name type="scientific">Acidithrix ferrooxidans</name>
    <dbReference type="NCBI Taxonomy" id="1280514"/>
    <lineage>
        <taxon>Bacteria</taxon>
        <taxon>Bacillati</taxon>
        <taxon>Actinomycetota</taxon>
        <taxon>Acidimicrobiia</taxon>
        <taxon>Acidimicrobiales</taxon>
        <taxon>Acidimicrobiaceae</taxon>
        <taxon>Acidithrix</taxon>
    </lineage>
</organism>
<dbReference type="STRING" id="1280514.AXFE_27020"/>
<gene>
    <name evidence="1" type="ORF">AXFE_27020</name>
</gene>
<keyword evidence="2" id="KW-1185">Reference proteome</keyword>
<dbReference type="EMBL" id="JXYS01000083">
    <property type="protein sequence ID" value="KJF16420.1"/>
    <property type="molecule type" value="Genomic_DNA"/>
</dbReference>